<evidence type="ECO:0000256" key="5">
    <source>
        <dbReference type="ARBA" id="ARBA00012063"/>
    </source>
</evidence>
<evidence type="ECO:0000256" key="12">
    <source>
        <dbReference type="ARBA" id="ARBA00022801"/>
    </source>
</evidence>
<evidence type="ECO:0000256" key="19">
    <source>
        <dbReference type="ARBA" id="ARBA00080117"/>
    </source>
</evidence>
<evidence type="ECO:0000256" key="9">
    <source>
        <dbReference type="ARBA" id="ARBA00022670"/>
    </source>
</evidence>
<dbReference type="Pfam" id="PF22062">
    <property type="entry name" value="OB_DPOA2"/>
    <property type="match status" value="1"/>
</dbReference>
<comment type="subcellular location">
    <subcellularLocation>
        <location evidence="3">Cytoplasm</location>
    </subcellularLocation>
</comment>
<evidence type="ECO:0000256" key="20">
    <source>
        <dbReference type="SAM" id="MobiDB-lite"/>
    </source>
</evidence>
<evidence type="ECO:0000256" key="1">
    <source>
        <dbReference type="ARBA" id="ARBA00001336"/>
    </source>
</evidence>
<evidence type="ECO:0000256" key="15">
    <source>
        <dbReference type="ARBA" id="ARBA00023049"/>
    </source>
</evidence>
<evidence type="ECO:0000256" key="14">
    <source>
        <dbReference type="ARBA" id="ARBA00022990"/>
    </source>
</evidence>
<dbReference type="Gene3D" id="3.30.540.30">
    <property type="match status" value="3"/>
</dbReference>
<evidence type="ECO:0000259" key="21">
    <source>
        <dbReference type="Pfam" id="PF04042"/>
    </source>
</evidence>
<keyword evidence="24" id="KW-1185">Reference proteome</keyword>
<evidence type="ECO:0000313" key="24">
    <source>
        <dbReference type="Proteomes" id="UP000198287"/>
    </source>
</evidence>
<dbReference type="GO" id="GO:0003677">
    <property type="term" value="F:DNA binding"/>
    <property type="evidence" value="ECO:0007669"/>
    <property type="project" value="InterPro"/>
</dbReference>
<dbReference type="Gene3D" id="3.60.21.60">
    <property type="match status" value="2"/>
</dbReference>
<dbReference type="GO" id="GO:0004177">
    <property type="term" value="F:aminopeptidase activity"/>
    <property type="evidence" value="ECO:0007669"/>
    <property type="project" value="UniProtKB-KW"/>
</dbReference>
<feature type="region of interest" description="Disordered" evidence="20">
    <location>
        <begin position="555"/>
        <end position="579"/>
    </location>
</feature>
<keyword evidence="8" id="KW-0963">Cytoplasm</keyword>
<evidence type="ECO:0000259" key="22">
    <source>
        <dbReference type="Pfam" id="PF22062"/>
    </source>
</evidence>
<sequence>MDMVTMKTPQQRYCSLALWVQQKRKIEKKPFISGVRNVVQSPIGNAIGQTPTGLSPANVKASEKYGSRKNKGDVIFRYKCKDSGAWEAEKTRDKAACEITNIEPTSKCSNDYNFKYMFQKVKEMSLTMDNIVQTVGTEICDQLEKEDETAAAADGANESQTEERVSYSRASLDEMAFQQHRYVGRIRSDGKLTSESVYFEGSMEDSDGHVVTLDLSALEEYHIFPGQIAVVEGKTEMGKCLRVNKIHEPRLIRFPSISNNGRRGTRAPLDIIIAVGPFNPVDSMKFDPLEDLINVVTRDEPDACFLLGPFFEASHPKIDEVGNAGHTFDQMFQHQLKLLLDKLSTKSTRIILVPSYKDVNCQMVYPTPPYSTHGIKDSEKKIWVLPDPGTVSINGLVVSVTSTDILMHLSKNELSNSTVGGDRMGPGVPFDVEHHAQIGRLRVRPHVLILPSDLRYFIKEVDGSIVVNPEHLTKGSSGGTFARIQVDLSTPPENEPFTSIADFCRLLSLLRNSLVQVAKQQTRQTSYPNQSYLYHNNRRHSSSTLQFFRNYSHTTNSDSSVPLARPKPDPATPTNTFISPLPLRNKAEQEDKATSKTAIMVDKVMKHYILPLDQPVVSLDCSEAFEGLSQKEKLYSHYLSQGAWIGGLVVLVQTSPESPVIFSLLHDLFKSNGVEGLRSVAIGECNFTEDEWKALTVYTSGIFASMGNYKGFGDTKFIPGVPCDKLSVLLNKAKFLGMGGKDIEAKWEYVKDKMYTLGDREKQLGLGQKGVTTYFSANCSKEDSELVQRFLKKEKLEAWNTRCFKMVDGASPLYEIRSASSELDEGPPKIFEFEGANIRLTKGDYAPLMALTAEYLEKAKEFASNDTEKSMLECYAKSFQGGKVDMHKEGSRFWIKDKGPVIETYIGFIETYRDPTGVRAEFEGFVAVVNRETSKKFGKLVDHASEFLKLLPWPKEFERETFMKPDFTSLDVLSFAGSGIPAGINIPNYDEIRQNEGFKNVSLGNVIPASYKDSVIPFLSAADKEMLEKYRVPSFSVQVALHELLGHGSGKLLKKNDDGTLNYSPDLKNPLTGQLIERCYDHNDTYDSIFGDMGSAFEECRAECVGILLSLDKTILKLVFGYEGEEADDIIYINWLSMIYAGGAKALEMYQPDTSQWMQAHSQARFSILRVLVEAGEGLVHVEETVGSDGKPDLLITLDRSKIDTVGRKAISDYLLKIQVYKATADIESAREMFGKLTAVNNEGKYPWASWREIVMDKKQPRKFFVQHNTVAEGETVSLKNYETTPEGMIQSWIERFPDSKAVYKALDYNWLKDKHHF</sequence>
<keyword evidence="10" id="KW-0235">DNA replication</keyword>
<evidence type="ECO:0000256" key="7">
    <source>
        <dbReference type="ARBA" id="ARBA00022438"/>
    </source>
</evidence>
<keyword evidence="7" id="KW-0031">Aminopeptidase</keyword>
<dbReference type="Pfam" id="PF04042">
    <property type="entry name" value="DNA_pol_E_B"/>
    <property type="match status" value="1"/>
</dbReference>
<keyword evidence="14" id="KW-0007">Acetylation</keyword>
<reference evidence="23 24" key="1">
    <citation type="submission" date="2015-12" db="EMBL/GenBank/DDBJ databases">
        <title>The genome of Folsomia candida.</title>
        <authorList>
            <person name="Faddeeva A."/>
            <person name="Derks M.F."/>
            <person name="Anvar Y."/>
            <person name="Smit S."/>
            <person name="Van Straalen N."/>
            <person name="Roelofs D."/>
        </authorList>
    </citation>
    <scope>NUCLEOTIDE SEQUENCE [LARGE SCALE GENOMIC DNA]</scope>
    <source>
        <strain evidence="23 24">VU population</strain>
        <tissue evidence="23">Whole body</tissue>
    </source>
</reference>
<gene>
    <name evidence="23" type="ORF">Fcan01_22623</name>
</gene>
<dbReference type="InterPro" id="IPR007185">
    <property type="entry name" value="DNA_pol_a/d/e_bsu"/>
</dbReference>
<evidence type="ECO:0000256" key="18">
    <source>
        <dbReference type="ARBA" id="ARBA00078364"/>
    </source>
</evidence>
<dbReference type="GO" id="GO:0006260">
    <property type="term" value="P:DNA replication"/>
    <property type="evidence" value="ECO:0007669"/>
    <property type="project" value="UniProtKB-KW"/>
</dbReference>
<feature type="domain" description="DNA polymerase alpha subunit B OB" evidence="22">
    <location>
        <begin position="181"/>
        <end position="248"/>
    </location>
</feature>
<dbReference type="FunFam" id="3.30.540.30:FF:000001">
    <property type="entry name" value="Dipeptidyl peptidase 3"/>
    <property type="match status" value="1"/>
</dbReference>
<proteinExistence type="inferred from homology"/>
<comment type="cofactor">
    <cofactor evidence="2">
        <name>Zn(2+)</name>
        <dbReference type="ChEBI" id="CHEBI:29105"/>
    </cofactor>
</comment>
<evidence type="ECO:0000313" key="23">
    <source>
        <dbReference type="EMBL" id="OXA42707.1"/>
    </source>
</evidence>
<comment type="similarity">
    <text evidence="4">Belongs to the peptidase M49 family.</text>
</comment>
<dbReference type="Proteomes" id="UP000198287">
    <property type="component" value="Unassembled WGS sequence"/>
</dbReference>
<evidence type="ECO:0000256" key="10">
    <source>
        <dbReference type="ARBA" id="ARBA00022705"/>
    </source>
</evidence>
<dbReference type="FunFam" id="3.30.540.30:FF:000002">
    <property type="entry name" value="Dipeptidyl peptidase 3"/>
    <property type="match status" value="1"/>
</dbReference>
<dbReference type="GO" id="GO:0008239">
    <property type="term" value="F:dipeptidyl-peptidase activity"/>
    <property type="evidence" value="ECO:0007669"/>
    <property type="project" value="UniProtKB-EC"/>
</dbReference>
<dbReference type="GO" id="GO:0008270">
    <property type="term" value="F:zinc ion binding"/>
    <property type="evidence" value="ECO:0007669"/>
    <property type="project" value="UniProtKB-ARBA"/>
</dbReference>
<comment type="catalytic activity">
    <reaction evidence="1">
        <text>Release of an N-terminal dipeptide from a peptide comprising four or more residues, with broad specificity. Also acts on dipeptidyl 2-naphthylamides.</text>
        <dbReference type="EC" id="3.4.14.4"/>
    </reaction>
</comment>
<keyword evidence="11" id="KW-0479">Metal-binding</keyword>
<dbReference type="EC" id="3.4.14.4" evidence="5"/>
<evidence type="ECO:0000256" key="17">
    <source>
        <dbReference type="ARBA" id="ARBA00032119"/>
    </source>
</evidence>
<protein>
    <recommendedName>
        <fullName evidence="6">Dipeptidyl peptidase 3</fullName>
        <ecNumber evidence="5">3.4.14.4</ecNumber>
    </recommendedName>
    <alternativeName>
        <fullName evidence="16">Dipeptidyl aminopeptidase III</fullName>
    </alternativeName>
    <alternativeName>
        <fullName evidence="18">Dipeptidyl arylamidase III</fullName>
    </alternativeName>
    <alternativeName>
        <fullName evidence="17">Dipeptidyl peptidase III</fullName>
    </alternativeName>
    <alternativeName>
        <fullName evidence="19">Enkephalinase B</fullName>
    </alternativeName>
</protein>
<evidence type="ECO:0000256" key="3">
    <source>
        <dbReference type="ARBA" id="ARBA00004496"/>
    </source>
</evidence>
<evidence type="ECO:0000256" key="2">
    <source>
        <dbReference type="ARBA" id="ARBA00001947"/>
    </source>
</evidence>
<keyword evidence="13" id="KW-0862">Zinc</keyword>
<dbReference type="GO" id="GO:0005737">
    <property type="term" value="C:cytoplasm"/>
    <property type="evidence" value="ECO:0007669"/>
    <property type="project" value="UniProtKB-SubCell"/>
</dbReference>
<name>A0A226DDB9_FOLCA</name>
<dbReference type="PANTHER" id="PTHR23422:SF11">
    <property type="entry name" value="DIPEPTIDYL PEPTIDASE 3"/>
    <property type="match status" value="1"/>
</dbReference>
<comment type="caution">
    <text evidence="23">The sequence shown here is derived from an EMBL/GenBank/DDBJ whole genome shotgun (WGS) entry which is preliminary data.</text>
</comment>
<keyword evidence="15" id="KW-0482">Metalloprotease</keyword>
<dbReference type="GO" id="GO:0006508">
    <property type="term" value="P:proteolysis"/>
    <property type="evidence" value="ECO:0007669"/>
    <property type="project" value="UniProtKB-KW"/>
</dbReference>
<dbReference type="EMBL" id="LNIX01000025">
    <property type="protein sequence ID" value="OXA42707.1"/>
    <property type="molecule type" value="Genomic_DNA"/>
</dbReference>
<evidence type="ECO:0000256" key="16">
    <source>
        <dbReference type="ARBA" id="ARBA00031288"/>
    </source>
</evidence>
<dbReference type="OrthoDB" id="4694525at2759"/>
<dbReference type="GO" id="GO:0008237">
    <property type="term" value="F:metallopeptidase activity"/>
    <property type="evidence" value="ECO:0007669"/>
    <property type="project" value="UniProtKB-KW"/>
</dbReference>
<feature type="domain" description="DNA polymerase alpha/delta/epsilon subunit B" evidence="21">
    <location>
        <begin position="271"/>
        <end position="423"/>
    </location>
</feature>
<dbReference type="InterPro" id="IPR039461">
    <property type="entry name" value="Peptidase_M49"/>
</dbReference>
<keyword evidence="9" id="KW-0645">Protease</keyword>
<evidence type="ECO:0000256" key="8">
    <source>
        <dbReference type="ARBA" id="ARBA00022490"/>
    </source>
</evidence>
<dbReference type="FunFam" id="3.30.540.30:FF:000003">
    <property type="entry name" value="Dipeptidyl peptidase 3"/>
    <property type="match status" value="1"/>
</dbReference>
<evidence type="ECO:0000256" key="4">
    <source>
        <dbReference type="ARBA" id="ARBA00010200"/>
    </source>
</evidence>
<dbReference type="STRING" id="158441.A0A226DDB9"/>
<dbReference type="InterPro" id="IPR054300">
    <property type="entry name" value="OB_DPOA2"/>
</dbReference>
<evidence type="ECO:0000256" key="11">
    <source>
        <dbReference type="ARBA" id="ARBA00022723"/>
    </source>
</evidence>
<keyword evidence="12" id="KW-0378">Hydrolase</keyword>
<dbReference type="Pfam" id="PF03571">
    <property type="entry name" value="Peptidase_M49"/>
    <property type="match status" value="1"/>
</dbReference>
<evidence type="ECO:0000256" key="13">
    <source>
        <dbReference type="ARBA" id="ARBA00022833"/>
    </source>
</evidence>
<evidence type="ECO:0000256" key="6">
    <source>
        <dbReference type="ARBA" id="ARBA00014713"/>
    </source>
</evidence>
<organism evidence="23 24">
    <name type="scientific">Folsomia candida</name>
    <name type="common">Springtail</name>
    <dbReference type="NCBI Taxonomy" id="158441"/>
    <lineage>
        <taxon>Eukaryota</taxon>
        <taxon>Metazoa</taxon>
        <taxon>Ecdysozoa</taxon>
        <taxon>Arthropoda</taxon>
        <taxon>Hexapoda</taxon>
        <taxon>Collembola</taxon>
        <taxon>Entomobryomorpha</taxon>
        <taxon>Isotomoidea</taxon>
        <taxon>Isotomidae</taxon>
        <taxon>Proisotominae</taxon>
        <taxon>Folsomia</taxon>
    </lineage>
</organism>
<dbReference type="PANTHER" id="PTHR23422">
    <property type="entry name" value="DIPEPTIDYL PEPTIDASE III-RELATED"/>
    <property type="match status" value="1"/>
</dbReference>
<accession>A0A226DDB9</accession>